<evidence type="ECO:0000313" key="1">
    <source>
        <dbReference type="EMBL" id="TKC06574.1"/>
    </source>
</evidence>
<reference evidence="1 2" key="1">
    <citation type="submission" date="2019-04" db="EMBL/GenBank/DDBJ databases">
        <title>Pedobacter sp. RP-3-22 sp. nov., isolated from Arctic soil.</title>
        <authorList>
            <person name="Dahal R.H."/>
            <person name="Kim D.-U."/>
        </authorList>
    </citation>
    <scope>NUCLEOTIDE SEQUENCE [LARGE SCALE GENOMIC DNA]</scope>
    <source>
        <strain evidence="1 2">RP-3-22</strain>
    </source>
</reference>
<sequence>MESKITIVEFNSHGQAFSLDTKSIYNIGNSFEIIFQQDCKLYIVPQIEQYTKPAFDVNGKIIDVKIVKIDTSYMVFATKDNNNIGLQYTLNKFRTEKGISFPVDSLLNDLLIGPNNLKYFDYELGRPATVVRKNKIRIEKYPITKISPADSDTICRYYDKSLMEIDFSFSKKLDAKTNSKLYKKSFICNAIPKGVLYPDIEVPRRELYNEIIRVKEKNLDVYKEIFLKFKKDATALKIYNFTQFF</sequence>
<accession>A0A4U1CJ57</accession>
<proteinExistence type="predicted"/>
<organism evidence="1 2">
    <name type="scientific">Pedobacter polaris</name>
    <dbReference type="NCBI Taxonomy" id="2571273"/>
    <lineage>
        <taxon>Bacteria</taxon>
        <taxon>Pseudomonadati</taxon>
        <taxon>Bacteroidota</taxon>
        <taxon>Sphingobacteriia</taxon>
        <taxon>Sphingobacteriales</taxon>
        <taxon>Sphingobacteriaceae</taxon>
        <taxon>Pedobacter</taxon>
    </lineage>
</organism>
<protein>
    <submittedName>
        <fullName evidence="1">Uncharacterized protein</fullName>
    </submittedName>
</protein>
<dbReference type="AlphaFoldDB" id="A0A4U1CJ57"/>
<dbReference type="EMBL" id="SWBR01000004">
    <property type="protein sequence ID" value="TKC06574.1"/>
    <property type="molecule type" value="Genomic_DNA"/>
</dbReference>
<comment type="caution">
    <text evidence="1">The sequence shown here is derived from an EMBL/GenBank/DDBJ whole genome shotgun (WGS) entry which is preliminary data.</text>
</comment>
<dbReference type="Proteomes" id="UP000309488">
    <property type="component" value="Unassembled WGS sequence"/>
</dbReference>
<gene>
    <name evidence="1" type="ORF">FA048_15300</name>
</gene>
<dbReference type="RefSeq" id="WP_136842680.1">
    <property type="nucleotide sequence ID" value="NZ_SWBR01000004.1"/>
</dbReference>
<dbReference type="OrthoDB" id="750923at2"/>
<keyword evidence="2" id="KW-1185">Reference proteome</keyword>
<name>A0A4U1CJ57_9SPHI</name>
<evidence type="ECO:0000313" key="2">
    <source>
        <dbReference type="Proteomes" id="UP000309488"/>
    </source>
</evidence>